<proteinExistence type="predicted"/>
<evidence type="ECO:0000259" key="4">
    <source>
        <dbReference type="Pfam" id="PF12012"/>
    </source>
</evidence>
<protein>
    <submittedName>
        <fullName evidence="6">Uncharacterized protein</fullName>
    </submittedName>
</protein>
<dbReference type="RefSeq" id="XP_009059391.1">
    <property type="nucleotide sequence ID" value="XM_009061143.1"/>
</dbReference>
<accession>V3ZZV9</accession>
<dbReference type="Proteomes" id="UP000030746">
    <property type="component" value="Unassembled WGS sequence"/>
</dbReference>
<dbReference type="Pfam" id="PF12012">
    <property type="entry name" value="DUF3504"/>
    <property type="match status" value="1"/>
</dbReference>
<dbReference type="HOGENOM" id="CLU_092161_0_0_1"/>
<dbReference type="OrthoDB" id="6146869at2759"/>
<keyword evidence="7" id="KW-1185">Reference proteome</keyword>
<dbReference type="PANTHER" id="PTHR46963">
    <property type="entry name" value="SIMILAR TO RIKEN CDNA E130308A19"/>
    <property type="match status" value="1"/>
</dbReference>
<evidence type="ECO:0000313" key="7">
    <source>
        <dbReference type="Proteomes" id="UP000030746"/>
    </source>
</evidence>
<name>V3ZZV9_LOTGI</name>
<evidence type="ECO:0000259" key="5">
    <source>
        <dbReference type="Pfam" id="PF25561"/>
    </source>
</evidence>
<dbReference type="InterPro" id="IPR042838">
    <property type="entry name" value="KIAA1958"/>
</dbReference>
<evidence type="ECO:0000256" key="3">
    <source>
        <dbReference type="ARBA" id="ARBA00022843"/>
    </source>
</evidence>
<dbReference type="PANTHER" id="PTHR46963:SF2">
    <property type="match status" value="1"/>
</dbReference>
<organism evidence="6 7">
    <name type="scientific">Lottia gigantea</name>
    <name type="common">Giant owl limpet</name>
    <dbReference type="NCBI Taxonomy" id="225164"/>
    <lineage>
        <taxon>Eukaryota</taxon>
        <taxon>Metazoa</taxon>
        <taxon>Spiralia</taxon>
        <taxon>Lophotrochozoa</taxon>
        <taxon>Mollusca</taxon>
        <taxon>Gastropoda</taxon>
        <taxon>Patellogastropoda</taxon>
        <taxon>Lottioidea</taxon>
        <taxon>Lottiidae</taxon>
        <taxon>Lottia</taxon>
    </lineage>
</organism>
<reference evidence="6 7" key="1">
    <citation type="journal article" date="2013" name="Nature">
        <title>Insights into bilaterian evolution from three spiralian genomes.</title>
        <authorList>
            <person name="Simakov O."/>
            <person name="Marletaz F."/>
            <person name="Cho S.J."/>
            <person name="Edsinger-Gonzales E."/>
            <person name="Havlak P."/>
            <person name="Hellsten U."/>
            <person name="Kuo D.H."/>
            <person name="Larsson T."/>
            <person name="Lv J."/>
            <person name="Arendt D."/>
            <person name="Savage R."/>
            <person name="Osoegawa K."/>
            <person name="de Jong P."/>
            <person name="Grimwood J."/>
            <person name="Chapman J.A."/>
            <person name="Shapiro H."/>
            <person name="Aerts A."/>
            <person name="Otillar R.P."/>
            <person name="Terry A.Y."/>
            <person name="Boore J.L."/>
            <person name="Grigoriev I.V."/>
            <person name="Lindberg D.R."/>
            <person name="Seaver E.C."/>
            <person name="Weisblat D.A."/>
            <person name="Putnam N.H."/>
            <person name="Rokhsar D.S."/>
        </authorList>
    </citation>
    <scope>NUCLEOTIDE SEQUENCE [LARGE SCALE GENOMIC DNA]</scope>
</reference>
<evidence type="ECO:0000313" key="6">
    <source>
        <dbReference type="EMBL" id="ESO89917.1"/>
    </source>
</evidence>
<keyword evidence="2" id="KW-0597">Phosphoprotein</keyword>
<dbReference type="Pfam" id="PF25561">
    <property type="entry name" value="QRICH1"/>
    <property type="match status" value="1"/>
</dbReference>
<dbReference type="AlphaFoldDB" id="V3ZZV9"/>
<keyword evidence="3" id="KW-0832">Ubl conjugation</keyword>
<feature type="domain" description="ZMYM2-like/QRICH1 C-terminal" evidence="4">
    <location>
        <begin position="80"/>
        <end position="196"/>
    </location>
</feature>
<feature type="domain" description="QRICH1-like" evidence="5">
    <location>
        <begin position="3"/>
        <end position="58"/>
    </location>
</feature>
<evidence type="ECO:0000256" key="2">
    <source>
        <dbReference type="ARBA" id="ARBA00022553"/>
    </source>
</evidence>
<dbReference type="InterPro" id="IPR057926">
    <property type="entry name" value="QRICH1_dom"/>
</dbReference>
<dbReference type="GeneID" id="20239792"/>
<dbReference type="OMA" id="CEYTEYH"/>
<gene>
    <name evidence="6" type="ORF">LOTGIDRAFT_164612</name>
</gene>
<dbReference type="EMBL" id="KB202518">
    <property type="protein sequence ID" value="ESO89917.1"/>
    <property type="molecule type" value="Genomic_DNA"/>
</dbReference>
<evidence type="ECO:0000256" key="1">
    <source>
        <dbReference type="ARBA" id="ARBA00022499"/>
    </source>
</evidence>
<keyword evidence="1" id="KW-1017">Isopeptide bond</keyword>
<dbReference type="CTD" id="20239792"/>
<dbReference type="KEGG" id="lgi:LOTGIDRAFT_164612"/>
<dbReference type="InterPro" id="IPR021893">
    <property type="entry name" value="ZMYM2-like_C"/>
</dbReference>
<sequence length="201" mass="23619">MLLGYFIAEIKNEKGDDYKPNTLYEIIISIQYYMRQNGRFLSMMDDGDFRGMKVVLYAKMKDLNRQGKCVQRRQVDIINEKHENMMWNNGILGSNSPQQLLDTLVFQLGLHFALRAGQEHRNLRTGALSQLTVKLDNQDLKYLDYHEDVSKTNEGGLQHRKMTPKITRAYENKEYPERCPVKMYEKYMSLRPKNGKVTRSI</sequence>